<dbReference type="InterPro" id="IPR036279">
    <property type="entry name" value="5-3_exonuclease_C_sf"/>
</dbReference>
<keyword evidence="1" id="KW-0540">Nuclease</keyword>
<sequence length="307" mass="32537">MTGQRSQLFDTASLYFRAFYGLPESLTGRDGRPVNAVRGLLDFLARFITDYRPDRVACCWDNDWRPAWRVALVPSYKGHRVARTVAGPGGTASYVEEVPDALTAQVPLIRAVLDALGLPIVGADGFEADDVMATLAARAPGPVDVVTGDRDMFQVVDDDAGVRVLYVARGVGKHERVTDGWLAAKYGITGAQYVDFATLRGDASDGLPGVKGIGEKTAASLLATYGDLEGIVENVGSLGAAVQRALVANADYLAAASQVVACDRNVSLPDADLTLPRTPREPELFDALADELNLGGAAERILKAMAG</sequence>
<dbReference type="SUPFAM" id="SSF88723">
    <property type="entry name" value="PIN domain-like"/>
    <property type="match status" value="1"/>
</dbReference>
<evidence type="ECO:0000256" key="6">
    <source>
        <dbReference type="ARBA" id="ARBA00050026"/>
    </source>
</evidence>
<keyword evidence="3 8" id="KW-0269">Exonuclease</keyword>
<dbReference type="Gene3D" id="1.10.150.20">
    <property type="entry name" value="5' to 3' exonuclease, C-terminal subdomain"/>
    <property type="match status" value="1"/>
</dbReference>
<protein>
    <recommendedName>
        <fullName evidence="6">5'-3' exonuclease</fullName>
    </recommendedName>
</protein>
<dbReference type="CDD" id="cd09859">
    <property type="entry name" value="PIN_53EXO"/>
    <property type="match status" value="1"/>
</dbReference>
<comment type="function">
    <text evidence="5">5'-3' exonuclease acting preferentially on double-stranded DNA.</text>
</comment>
<dbReference type="GO" id="GO:0003677">
    <property type="term" value="F:DNA binding"/>
    <property type="evidence" value="ECO:0007669"/>
    <property type="project" value="UniProtKB-KW"/>
</dbReference>
<keyword evidence="9" id="KW-1185">Reference proteome</keyword>
<evidence type="ECO:0000256" key="5">
    <source>
        <dbReference type="ARBA" id="ARBA00049957"/>
    </source>
</evidence>
<dbReference type="GO" id="GO:0008409">
    <property type="term" value="F:5'-3' exonuclease activity"/>
    <property type="evidence" value="ECO:0007669"/>
    <property type="project" value="InterPro"/>
</dbReference>
<evidence type="ECO:0000313" key="9">
    <source>
        <dbReference type="Proteomes" id="UP000291933"/>
    </source>
</evidence>
<keyword evidence="4" id="KW-0238">DNA-binding</keyword>
<dbReference type="Pfam" id="PF01367">
    <property type="entry name" value="5_3_exonuc"/>
    <property type="match status" value="1"/>
</dbReference>
<dbReference type="AlphaFoldDB" id="A0A4Q9KPX7"/>
<evidence type="ECO:0000256" key="4">
    <source>
        <dbReference type="ARBA" id="ARBA00023125"/>
    </source>
</evidence>
<evidence type="ECO:0000313" key="8">
    <source>
        <dbReference type="EMBL" id="TBT95939.1"/>
    </source>
</evidence>
<dbReference type="GO" id="GO:0017108">
    <property type="term" value="F:5'-flap endonuclease activity"/>
    <property type="evidence" value="ECO:0007669"/>
    <property type="project" value="InterPro"/>
</dbReference>
<dbReference type="PANTHER" id="PTHR42646:SF2">
    <property type="entry name" value="5'-3' EXONUCLEASE FAMILY PROTEIN"/>
    <property type="match status" value="1"/>
</dbReference>
<dbReference type="OrthoDB" id="9806424at2"/>
<dbReference type="SMART" id="SM00279">
    <property type="entry name" value="HhH2"/>
    <property type="match status" value="1"/>
</dbReference>
<accession>A0A4Q9KPX7</accession>
<keyword evidence="2" id="KW-0378">Hydrolase</keyword>
<dbReference type="Proteomes" id="UP000291933">
    <property type="component" value="Unassembled WGS sequence"/>
</dbReference>
<dbReference type="InterPro" id="IPR038969">
    <property type="entry name" value="FEN"/>
</dbReference>
<name>A0A4Q9KPX7_PROTD</name>
<evidence type="ECO:0000256" key="2">
    <source>
        <dbReference type="ARBA" id="ARBA00022801"/>
    </source>
</evidence>
<dbReference type="SMART" id="SM00475">
    <property type="entry name" value="53EXOc"/>
    <property type="match status" value="1"/>
</dbReference>
<evidence type="ECO:0000256" key="1">
    <source>
        <dbReference type="ARBA" id="ARBA00022722"/>
    </source>
</evidence>
<reference evidence="8 9" key="1">
    <citation type="submission" date="2019-01" db="EMBL/GenBank/DDBJ databases">
        <title>Lactibacter flavus gen. nov., sp. nov., a novel bacterium of the family Propionibacteriaceae isolated from raw milk and dairy products.</title>
        <authorList>
            <person name="Huptas C."/>
            <person name="Wenning M."/>
            <person name="Breitenwieser F."/>
            <person name="Doll E."/>
            <person name="Von Neubeck M."/>
            <person name="Busse H.-J."/>
            <person name="Scherer S."/>
        </authorList>
    </citation>
    <scope>NUCLEOTIDE SEQUENCE [LARGE SCALE GENOMIC DNA]</scope>
    <source>
        <strain evidence="8 9">DSM 22130</strain>
    </source>
</reference>
<dbReference type="GO" id="GO:0033567">
    <property type="term" value="P:DNA replication, Okazaki fragment processing"/>
    <property type="evidence" value="ECO:0007669"/>
    <property type="project" value="InterPro"/>
</dbReference>
<dbReference type="Pfam" id="PF02739">
    <property type="entry name" value="5_3_exonuc_N"/>
    <property type="match status" value="1"/>
</dbReference>
<evidence type="ECO:0000259" key="7">
    <source>
        <dbReference type="SMART" id="SM00475"/>
    </source>
</evidence>
<dbReference type="EMBL" id="SDMR01000002">
    <property type="protein sequence ID" value="TBT95939.1"/>
    <property type="molecule type" value="Genomic_DNA"/>
</dbReference>
<comment type="caution">
    <text evidence="8">The sequence shown here is derived from an EMBL/GenBank/DDBJ whole genome shotgun (WGS) entry which is preliminary data.</text>
</comment>
<evidence type="ECO:0000256" key="3">
    <source>
        <dbReference type="ARBA" id="ARBA00022839"/>
    </source>
</evidence>
<dbReference type="InterPro" id="IPR020046">
    <property type="entry name" value="5-3_exonucl_a-hlix_arch_N"/>
</dbReference>
<feature type="domain" description="5'-3' exonuclease" evidence="7">
    <location>
        <begin position="4"/>
        <end position="276"/>
    </location>
</feature>
<dbReference type="Gene3D" id="3.40.50.1010">
    <property type="entry name" value="5'-nuclease"/>
    <property type="match status" value="1"/>
</dbReference>
<dbReference type="InterPro" id="IPR029060">
    <property type="entry name" value="PIN-like_dom_sf"/>
</dbReference>
<proteinExistence type="predicted"/>
<dbReference type="InterPro" id="IPR002421">
    <property type="entry name" value="5-3_exonuclease"/>
</dbReference>
<dbReference type="SUPFAM" id="SSF47807">
    <property type="entry name" value="5' to 3' exonuclease, C-terminal subdomain"/>
    <property type="match status" value="1"/>
</dbReference>
<dbReference type="InterPro" id="IPR008918">
    <property type="entry name" value="HhH2"/>
</dbReference>
<dbReference type="InterPro" id="IPR020045">
    <property type="entry name" value="DNA_polI_H3TH"/>
</dbReference>
<dbReference type="PANTHER" id="PTHR42646">
    <property type="entry name" value="FLAP ENDONUCLEASE XNI"/>
    <property type="match status" value="1"/>
</dbReference>
<organism evidence="8 9">
    <name type="scientific">Propioniciclava tarda</name>
    <dbReference type="NCBI Taxonomy" id="433330"/>
    <lineage>
        <taxon>Bacteria</taxon>
        <taxon>Bacillati</taxon>
        <taxon>Actinomycetota</taxon>
        <taxon>Actinomycetes</taxon>
        <taxon>Propionibacteriales</taxon>
        <taxon>Propionibacteriaceae</taxon>
        <taxon>Propioniciclava</taxon>
    </lineage>
</organism>
<gene>
    <name evidence="8" type="ORF">ET996_02910</name>
</gene>
<dbReference type="CDD" id="cd09898">
    <property type="entry name" value="H3TH_53EXO"/>
    <property type="match status" value="1"/>
</dbReference>